<protein>
    <submittedName>
        <fullName evidence="1">Uncharacterized protein</fullName>
    </submittedName>
</protein>
<evidence type="ECO:0000313" key="1">
    <source>
        <dbReference type="EMBL" id="GAA4680203.1"/>
    </source>
</evidence>
<dbReference type="Proteomes" id="UP001500621">
    <property type="component" value="Unassembled WGS sequence"/>
</dbReference>
<organism evidence="1 2">
    <name type="scientific">Nocardioides nanhaiensis</name>
    <dbReference type="NCBI Taxonomy" id="1476871"/>
    <lineage>
        <taxon>Bacteria</taxon>
        <taxon>Bacillati</taxon>
        <taxon>Actinomycetota</taxon>
        <taxon>Actinomycetes</taxon>
        <taxon>Propionibacteriales</taxon>
        <taxon>Nocardioidaceae</taxon>
        <taxon>Nocardioides</taxon>
    </lineage>
</organism>
<dbReference type="RefSeq" id="WP_345264668.1">
    <property type="nucleotide sequence ID" value="NZ_BAABIM010000002.1"/>
</dbReference>
<proteinExistence type="predicted"/>
<name>A0ABP8W445_9ACTN</name>
<evidence type="ECO:0000313" key="2">
    <source>
        <dbReference type="Proteomes" id="UP001500621"/>
    </source>
</evidence>
<keyword evidence="2" id="KW-1185">Reference proteome</keyword>
<sequence length="188" mass="20007">MTDQQHARTIGAWIARGAATMRELAVQHAALAAHVTPGGGGGDGTGRSATTVHQAAPVRLEVVDLRAAIAADARRYAGLARGTLRGGVDTVNTTAGRLGEIAAALPDLHATDPNLAAEVIERMWDHHRDASRVVEPPRGLRPFRIEETCPECGIAALWVDPKGWRIGCGMPSCRRVWGVHEPVLAGRR</sequence>
<accession>A0ABP8W445</accession>
<comment type="caution">
    <text evidence="1">The sequence shown here is derived from an EMBL/GenBank/DDBJ whole genome shotgun (WGS) entry which is preliminary data.</text>
</comment>
<dbReference type="EMBL" id="BAABIM010000002">
    <property type="protein sequence ID" value="GAA4680203.1"/>
    <property type="molecule type" value="Genomic_DNA"/>
</dbReference>
<reference evidence="2" key="1">
    <citation type="journal article" date="2019" name="Int. J. Syst. Evol. Microbiol.">
        <title>The Global Catalogue of Microorganisms (GCM) 10K type strain sequencing project: providing services to taxonomists for standard genome sequencing and annotation.</title>
        <authorList>
            <consortium name="The Broad Institute Genomics Platform"/>
            <consortium name="The Broad Institute Genome Sequencing Center for Infectious Disease"/>
            <person name="Wu L."/>
            <person name="Ma J."/>
        </authorList>
    </citation>
    <scope>NUCLEOTIDE SEQUENCE [LARGE SCALE GENOMIC DNA]</scope>
    <source>
        <strain evidence="2">JCM 18127</strain>
    </source>
</reference>
<gene>
    <name evidence="1" type="ORF">GCM10023226_16740</name>
</gene>